<dbReference type="AlphaFoldDB" id="A0A9D1GDI4"/>
<evidence type="ECO:0000313" key="7">
    <source>
        <dbReference type="Proteomes" id="UP000886722"/>
    </source>
</evidence>
<dbReference type="EC" id="2.7.7.7" evidence="6"/>
<dbReference type="Pfam" id="PF06144">
    <property type="entry name" value="DNA_pol3_delta"/>
    <property type="match status" value="1"/>
</dbReference>
<dbReference type="PANTHER" id="PTHR34388:SF1">
    <property type="entry name" value="DNA POLYMERASE III SUBUNIT DELTA"/>
    <property type="match status" value="1"/>
</dbReference>
<evidence type="ECO:0000256" key="4">
    <source>
        <dbReference type="ARBA" id="ARBA00022932"/>
    </source>
</evidence>
<comment type="caution">
    <text evidence="6">The sequence shown here is derived from an EMBL/GenBank/DDBJ whole genome shotgun (WGS) entry which is preliminary data.</text>
</comment>
<dbReference type="GO" id="GO:0009360">
    <property type="term" value="C:DNA polymerase III complex"/>
    <property type="evidence" value="ECO:0007669"/>
    <property type="project" value="InterPro"/>
</dbReference>
<evidence type="ECO:0000256" key="2">
    <source>
        <dbReference type="ARBA" id="ARBA00022695"/>
    </source>
</evidence>
<dbReference type="InterPro" id="IPR010372">
    <property type="entry name" value="DNA_pol3_delta_N"/>
</dbReference>
<sequence length="341" mass="38803">MAQKETSAHIPIIADIRRKAFKPVYLLMGEEPYYIDLITEEIIRHALKDEDRDFNQTIVYGADTDMPTILTASRRYPMMSERQLVVVKEMQMMRSIDDLLLYLQNPQPTTVLVLNYKNGTLKNKKIIAEINRQGVVFESKRTYESQLPAFVNSYVHDKNLGIDDRASSMLCEAIGTNLSRLAGEIDKLCVLLSLSGEKRITADTVELHVGISKEFNNTELVKAISQRDLLKANRIIKYYGQNTKSEQPFIAFSSLFTFFANLLLLHYSSCPKNNNGIVSELGVNWYAADDYVRGLQLYKAGKCVEIISEIRRYDAHSKGVECAPDTSIADLLKELVFKIMH</sequence>
<dbReference type="NCBIfam" id="TIGR01128">
    <property type="entry name" value="holA"/>
    <property type="match status" value="1"/>
</dbReference>
<reference evidence="6" key="1">
    <citation type="submission" date="2020-10" db="EMBL/GenBank/DDBJ databases">
        <authorList>
            <person name="Gilroy R."/>
        </authorList>
    </citation>
    <scope>NUCLEOTIDE SEQUENCE</scope>
    <source>
        <strain evidence="6">21143</strain>
    </source>
</reference>
<proteinExistence type="predicted"/>
<reference evidence="6" key="2">
    <citation type="journal article" date="2021" name="PeerJ">
        <title>Extensive microbial diversity within the chicken gut microbiome revealed by metagenomics and culture.</title>
        <authorList>
            <person name="Gilroy R."/>
            <person name="Ravi A."/>
            <person name="Getino M."/>
            <person name="Pursley I."/>
            <person name="Horton D.L."/>
            <person name="Alikhan N.F."/>
            <person name="Baker D."/>
            <person name="Gharbi K."/>
            <person name="Hall N."/>
            <person name="Watson M."/>
            <person name="Adriaenssens E.M."/>
            <person name="Foster-Nyarko E."/>
            <person name="Jarju S."/>
            <person name="Secka A."/>
            <person name="Antonio M."/>
            <person name="Oren A."/>
            <person name="Chaudhuri R.R."/>
            <person name="La Ragione R."/>
            <person name="Hildebrand F."/>
            <person name="Pallen M.J."/>
        </authorList>
    </citation>
    <scope>NUCLEOTIDE SEQUENCE</scope>
    <source>
        <strain evidence="6">21143</strain>
    </source>
</reference>
<protein>
    <submittedName>
        <fullName evidence="6">DNA polymerase III subunit delta</fullName>
        <ecNumber evidence="6">2.7.7.7</ecNumber>
    </submittedName>
</protein>
<organism evidence="6 7">
    <name type="scientific">Candidatus Caccoplasma intestinavium</name>
    <dbReference type="NCBI Taxonomy" id="2840716"/>
    <lineage>
        <taxon>Bacteria</taxon>
        <taxon>Pseudomonadati</taxon>
        <taxon>Bacteroidota</taxon>
        <taxon>Bacteroidia</taxon>
        <taxon>Bacteroidales</taxon>
        <taxon>Bacteroidaceae</taxon>
        <taxon>Bacteroidaceae incertae sedis</taxon>
        <taxon>Candidatus Caccoplasma</taxon>
    </lineage>
</organism>
<dbReference type="Gene3D" id="1.20.272.10">
    <property type="match status" value="1"/>
</dbReference>
<evidence type="ECO:0000313" key="6">
    <source>
        <dbReference type="EMBL" id="HIT38988.1"/>
    </source>
</evidence>
<accession>A0A9D1GDI4</accession>
<dbReference type="Proteomes" id="UP000886722">
    <property type="component" value="Unassembled WGS sequence"/>
</dbReference>
<keyword evidence="2 6" id="KW-0548">Nucleotidyltransferase</keyword>
<dbReference type="EMBL" id="DVKT01000022">
    <property type="protein sequence ID" value="HIT38988.1"/>
    <property type="molecule type" value="Genomic_DNA"/>
</dbReference>
<evidence type="ECO:0000256" key="1">
    <source>
        <dbReference type="ARBA" id="ARBA00022679"/>
    </source>
</evidence>
<gene>
    <name evidence="6" type="primary">holA</name>
    <name evidence="6" type="ORF">IAD06_02965</name>
</gene>
<name>A0A9D1GDI4_9BACT</name>
<dbReference type="InterPro" id="IPR027417">
    <property type="entry name" value="P-loop_NTPase"/>
</dbReference>
<dbReference type="PANTHER" id="PTHR34388">
    <property type="entry name" value="DNA POLYMERASE III SUBUNIT DELTA"/>
    <property type="match status" value="1"/>
</dbReference>
<dbReference type="Gene3D" id="3.40.50.300">
    <property type="entry name" value="P-loop containing nucleotide triphosphate hydrolases"/>
    <property type="match status" value="1"/>
</dbReference>
<dbReference type="GO" id="GO:0003887">
    <property type="term" value="F:DNA-directed DNA polymerase activity"/>
    <property type="evidence" value="ECO:0007669"/>
    <property type="project" value="UniProtKB-KW"/>
</dbReference>
<dbReference type="Gene3D" id="1.10.8.60">
    <property type="match status" value="1"/>
</dbReference>
<keyword evidence="1 6" id="KW-0808">Transferase</keyword>
<feature type="domain" description="DNA polymerase III delta N-terminal" evidence="5">
    <location>
        <begin position="25"/>
        <end position="138"/>
    </location>
</feature>
<keyword evidence="3" id="KW-0235">DNA replication</keyword>
<dbReference type="SUPFAM" id="SSF52540">
    <property type="entry name" value="P-loop containing nucleoside triphosphate hydrolases"/>
    <property type="match status" value="1"/>
</dbReference>
<dbReference type="GO" id="GO:0006261">
    <property type="term" value="P:DNA-templated DNA replication"/>
    <property type="evidence" value="ECO:0007669"/>
    <property type="project" value="TreeGrafter"/>
</dbReference>
<keyword evidence="4" id="KW-0239">DNA-directed DNA polymerase</keyword>
<evidence type="ECO:0000259" key="5">
    <source>
        <dbReference type="Pfam" id="PF06144"/>
    </source>
</evidence>
<evidence type="ECO:0000256" key="3">
    <source>
        <dbReference type="ARBA" id="ARBA00022705"/>
    </source>
</evidence>
<dbReference type="GO" id="GO:0003677">
    <property type="term" value="F:DNA binding"/>
    <property type="evidence" value="ECO:0007669"/>
    <property type="project" value="InterPro"/>
</dbReference>
<dbReference type="InterPro" id="IPR005790">
    <property type="entry name" value="DNA_polIII_delta"/>
</dbReference>